<gene>
    <name evidence="1" type="ORF">A9R00_04470</name>
</gene>
<accession>A0A1Y5I0Z2</accession>
<dbReference type="EMBL" id="MABE01000259">
    <property type="protein sequence ID" value="OUS40745.1"/>
    <property type="molecule type" value="Genomic_DNA"/>
</dbReference>
<protein>
    <submittedName>
        <fullName evidence="1">Uncharacterized protein</fullName>
    </submittedName>
</protein>
<evidence type="ECO:0000313" key="2">
    <source>
        <dbReference type="Proteomes" id="UP000227088"/>
    </source>
</evidence>
<reference evidence="2" key="1">
    <citation type="journal article" date="2017" name="Proc. Natl. Acad. Sci. U.S.A.">
        <title>Simulation of Deepwater Horizon oil plume reveals substrate specialization within a complex community of hydrocarbon degraders.</title>
        <authorList>
            <person name="Hu P."/>
            <person name="Dubinsky E.A."/>
            <person name="Probst A.J."/>
            <person name="Wang J."/>
            <person name="Sieber C.M.K."/>
            <person name="Tom L.M."/>
            <person name="Gardinali P."/>
            <person name="Banfield J.F."/>
            <person name="Atlas R.M."/>
            <person name="Andersen G.L."/>
        </authorList>
    </citation>
    <scope>NUCLEOTIDE SEQUENCE [LARGE SCALE GENOMIC DNA]</scope>
</reference>
<comment type="caution">
    <text evidence="1">The sequence shown here is derived from an EMBL/GenBank/DDBJ whole genome shotgun (WGS) entry which is preliminary data.</text>
</comment>
<dbReference type="AlphaFoldDB" id="A0A1Y5I0Z2"/>
<name>A0A1Y5I0Z2_OLEAN</name>
<dbReference type="Proteomes" id="UP000227088">
    <property type="component" value="Unassembled WGS sequence"/>
</dbReference>
<organism evidence="1 2">
    <name type="scientific">Oleispira antarctica</name>
    <dbReference type="NCBI Taxonomy" id="188908"/>
    <lineage>
        <taxon>Bacteria</taxon>
        <taxon>Pseudomonadati</taxon>
        <taxon>Pseudomonadota</taxon>
        <taxon>Gammaproteobacteria</taxon>
        <taxon>Oceanospirillales</taxon>
        <taxon>Oceanospirillaceae</taxon>
        <taxon>Oleispira</taxon>
    </lineage>
</organism>
<evidence type="ECO:0000313" key="1">
    <source>
        <dbReference type="EMBL" id="OUS40745.1"/>
    </source>
</evidence>
<sequence length="143" mass="16533">MCLNNYITPKELQQEIKSKIKIKEHWSTWKMAHIGKLIGKPGVRYIYKKISNKNFYAGSFSFLGGWPLKEHNNPVENESEVWVSCGIGTKNYPVSTGIMEWHGQLTLGLKLHPMICQDVALTQKCLNDWKLNLTEDKNHNEFL</sequence>
<proteinExistence type="predicted"/>